<evidence type="ECO:0000256" key="1">
    <source>
        <dbReference type="ARBA" id="ARBA00022722"/>
    </source>
</evidence>
<keyword evidence="2" id="KW-0378">Hydrolase</keyword>
<evidence type="ECO:0000256" key="2">
    <source>
        <dbReference type="ARBA" id="ARBA00022801"/>
    </source>
</evidence>
<keyword evidence="1" id="KW-0540">Nuclease</keyword>
<dbReference type="InterPro" id="IPR041412">
    <property type="entry name" value="Xrn1_helical"/>
</dbReference>
<name>A0A6C0E227_9ZZZZ</name>
<dbReference type="GO" id="GO:0005634">
    <property type="term" value="C:nucleus"/>
    <property type="evidence" value="ECO:0007669"/>
    <property type="project" value="TreeGrafter"/>
</dbReference>
<feature type="domain" description="Xrn1 helical" evidence="5">
    <location>
        <begin position="376"/>
        <end position="494"/>
    </location>
</feature>
<feature type="domain" description="Xrn1 helical" evidence="5">
    <location>
        <begin position="265"/>
        <end position="347"/>
    </location>
</feature>
<evidence type="ECO:0000259" key="4">
    <source>
        <dbReference type="Pfam" id="PF03159"/>
    </source>
</evidence>
<evidence type="ECO:0000256" key="3">
    <source>
        <dbReference type="ARBA" id="ARBA00022839"/>
    </source>
</evidence>
<accession>A0A6C0E227</accession>
<dbReference type="GO" id="GO:0000956">
    <property type="term" value="P:nuclear-transcribed mRNA catabolic process"/>
    <property type="evidence" value="ECO:0007669"/>
    <property type="project" value="TreeGrafter"/>
</dbReference>
<dbReference type="InterPro" id="IPR027073">
    <property type="entry name" value="5_3_exoribonuclease"/>
</dbReference>
<reference evidence="6" key="1">
    <citation type="journal article" date="2020" name="Nature">
        <title>Giant virus diversity and host interactions through global metagenomics.</title>
        <authorList>
            <person name="Schulz F."/>
            <person name="Roux S."/>
            <person name="Paez-Espino D."/>
            <person name="Jungbluth S."/>
            <person name="Walsh D.A."/>
            <person name="Denef V.J."/>
            <person name="McMahon K.D."/>
            <person name="Konstantinidis K.T."/>
            <person name="Eloe-Fadrosh E.A."/>
            <person name="Kyrpides N.C."/>
            <person name="Woyke T."/>
        </authorList>
    </citation>
    <scope>NUCLEOTIDE SEQUENCE</scope>
    <source>
        <strain evidence="6">GVMAG-M-3300023179-114</strain>
    </source>
</reference>
<dbReference type="EMBL" id="MN739724">
    <property type="protein sequence ID" value="QHT23094.1"/>
    <property type="molecule type" value="Genomic_DNA"/>
</dbReference>
<dbReference type="AlphaFoldDB" id="A0A6C0E227"/>
<dbReference type="GO" id="GO:0004534">
    <property type="term" value="F:5'-3' RNA exonuclease activity"/>
    <property type="evidence" value="ECO:0007669"/>
    <property type="project" value="TreeGrafter"/>
</dbReference>
<proteinExistence type="predicted"/>
<feature type="domain" description="Xrn1 N-terminal" evidence="4">
    <location>
        <begin position="1"/>
        <end position="203"/>
    </location>
</feature>
<dbReference type="PANTHER" id="PTHR12341">
    <property type="entry name" value="5'-&gt;3' EXORIBONUCLEASE"/>
    <property type="match status" value="1"/>
</dbReference>
<dbReference type="GO" id="GO:0003723">
    <property type="term" value="F:RNA binding"/>
    <property type="evidence" value="ECO:0007669"/>
    <property type="project" value="TreeGrafter"/>
</dbReference>
<evidence type="ECO:0000313" key="6">
    <source>
        <dbReference type="EMBL" id="QHT23094.1"/>
    </source>
</evidence>
<organism evidence="6">
    <name type="scientific">viral metagenome</name>
    <dbReference type="NCBI Taxonomy" id="1070528"/>
    <lineage>
        <taxon>unclassified sequences</taxon>
        <taxon>metagenomes</taxon>
        <taxon>organismal metagenomes</taxon>
    </lineage>
</organism>
<dbReference type="InterPro" id="IPR004859">
    <property type="entry name" value="Xrn1_N"/>
</dbReference>
<evidence type="ECO:0008006" key="7">
    <source>
        <dbReference type="Google" id="ProtNLM"/>
    </source>
</evidence>
<protein>
    <recommendedName>
        <fullName evidence="7">Xrn1 N-terminal domain-containing protein</fullName>
    </recommendedName>
</protein>
<sequence length="538" mass="63482">MGIPSFFSYIVRNHIEIIQKLNRNKNVDNLYLDCNSIIYDVYGKLITSSELNETIALSIIKSVCAKIEYYIKLIQPSTRVIIAFDGVAPVAKLDQQRSRRYKTSYQNQLTKQIYKKVGEDPWNTSAITPGTTFMKELSQHVKLHFGCPHTFNLKSIIVSTSDDCGEGEHKIFEYIRDNVEEHSNGSTVIYGLDADLIVLSMNHLPICNQIYLFRETPHFIQSINADLEPNANYVLDIPLLSNKVLQYMNNNNISTIQEKHSKTYDYIFLSFLLGNDFLPHFPAINIRTGGIDKLLNVYRETLGKTSEVLTDGKIVYWNNLRTFIKTLSIQEESYLKTEYKLRDKKAKIYYPTDSPEQMLKKLEAIPTYDRDLEKYINPFKDYWQSRYYRSLFNISGNDTEEQIKQVCINYLEGLEWTLKYYTTNCPDWRWRYKYQYPPLLTDLIKYIPVLETEFIQNKPRHPVSPIVQLCYVLPYSSLQLLPKQLYSKLLTDHKNWYRTDCEFKWAFCKYFWESHVEMDEINIEELEKFIEKNSYLLL</sequence>
<dbReference type="PANTHER" id="PTHR12341:SF70">
    <property type="entry name" value="XRN1 N-TERMINAL DOMAIN-CONTAINING PROTEIN"/>
    <property type="match status" value="1"/>
</dbReference>
<keyword evidence="3" id="KW-0269">Exonuclease</keyword>
<dbReference type="Pfam" id="PF17846">
    <property type="entry name" value="XRN_M"/>
    <property type="match status" value="2"/>
</dbReference>
<evidence type="ECO:0000259" key="5">
    <source>
        <dbReference type="Pfam" id="PF17846"/>
    </source>
</evidence>
<dbReference type="Gene3D" id="3.40.50.12390">
    <property type="match status" value="1"/>
</dbReference>
<dbReference type="GO" id="GO:0016075">
    <property type="term" value="P:rRNA catabolic process"/>
    <property type="evidence" value="ECO:0007669"/>
    <property type="project" value="TreeGrafter"/>
</dbReference>
<dbReference type="Gene3D" id="1.25.40.1050">
    <property type="match status" value="1"/>
</dbReference>
<dbReference type="Pfam" id="PF03159">
    <property type="entry name" value="XRN_N"/>
    <property type="match status" value="1"/>
</dbReference>